<dbReference type="AlphaFoldDB" id="A0A2M9YRR3"/>
<organism evidence="2 5">
    <name type="scientific">Leptospira adleri</name>
    <dbReference type="NCBI Taxonomy" id="2023186"/>
    <lineage>
        <taxon>Bacteria</taxon>
        <taxon>Pseudomonadati</taxon>
        <taxon>Spirochaetota</taxon>
        <taxon>Spirochaetia</taxon>
        <taxon>Leptospirales</taxon>
        <taxon>Leptospiraceae</taxon>
        <taxon>Leptospira</taxon>
    </lineage>
</organism>
<feature type="compositionally biased region" description="Low complexity" evidence="1">
    <location>
        <begin position="1"/>
        <end position="10"/>
    </location>
</feature>
<proteinExistence type="predicted"/>
<keyword evidence="4" id="KW-1185">Reference proteome</keyword>
<dbReference type="Proteomes" id="UP000232188">
    <property type="component" value="Unassembled WGS sequence"/>
</dbReference>
<sequence>MDPDSSPQSDDQMERGNGNGNGKRMVYNDSKMVKRRNGNSLRIRRSLFGLVLKSGNSLESALLFELLSKF</sequence>
<accession>A0A2M9YRR3</accession>
<gene>
    <name evidence="3" type="ORF">CH376_08300</name>
    <name evidence="2" type="ORF">CH380_06690</name>
</gene>
<name>A0A2M9YRR3_9LEPT</name>
<feature type="region of interest" description="Disordered" evidence="1">
    <location>
        <begin position="1"/>
        <end position="33"/>
    </location>
</feature>
<evidence type="ECO:0000313" key="3">
    <source>
        <dbReference type="EMBL" id="PJZ62350.1"/>
    </source>
</evidence>
<evidence type="ECO:0000256" key="1">
    <source>
        <dbReference type="SAM" id="MobiDB-lite"/>
    </source>
</evidence>
<reference evidence="4 5" key="1">
    <citation type="submission" date="2017-07" db="EMBL/GenBank/DDBJ databases">
        <title>Leptospira spp. isolated from tropical soils.</title>
        <authorList>
            <person name="Thibeaux R."/>
            <person name="Iraola G."/>
            <person name="Ferres I."/>
            <person name="Bierque E."/>
            <person name="Girault D."/>
            <person name="Soupe-Gilbert M.-E."/>
            <person name="Picardeau M."/>
            <person name="Goarant C."/>
        </authorList>
    </citation>
    <scope>NUCLEOTIDE SEQUENCE [LARGE SCALE GENOMIC DNA]</scope>
    <source>
        <strain evidence="2 5">FH2-B-C1</strain>
        <strain evidence="3 4">FH2-B-D1</strain>
    </source>
</reference>
<dbReference type="EMBL" id="NPDV01000004">
    <property type="protein sequence ID" value="PJZ54190.1"/>
    <property type="molecule type" value="Genomic_DNA"/>
</dbReference>
<evidence type="ECO:0000313" key="5">
    <source>
        <dbReference type="Proteomes" id="UP000232188"/>
    </source>
</evidence>
<dbReference type="EMBL" id="NPDU01000017">
    <property type="protein sequence ID" value="PJZ62350.1"/>
    <property type="molecule type" value="Genomic_DNA"/>
</dbReference>
<comment type="caution">
    <text evidence="2">The sequence shown here is derived from an EMBL/GenBank/DDBJ whole genome shotgun (WGS) entry which is preliminary data.</text>
</comment>
<dbReference type="Proteomes" id="UP000232149">
    <property type="component" value="Unassembled WGS sequence"/>
</dbReference>
<evidence type="ECO:0000313" key="4">
    <source>
        <dbReference type="Proteomes" id="UP000232149"/>
    </source>
</evidence>
<evidence type="ECO:0000313" key="2">
    <source>
        <dbReference type="EMBL" id="PJZ54190.1"/>
    </source>
</evidence>
<protein>
    <submittedName>
        <fullName evidence="2">Uncharacterized protein</fullName>
    </submittedName>
</protein>